<comment type="caution">
    <text evidence="3">The sequence shown here is derived from an EMBL/GenBank/DDBJ whole genome shotgun (WGS) entry which is preliminary data.</text>
</comment>
<dbReference type="PANTHER" id="PTHR42760:SF78">
    <property type="entry name" value="3-OXOACYL-[ACYL-CARRIER-PROTEIN] REDUCTASE [NADH]"/>
    <property type="match status" value="1"/>
</dbReference>
<dbReference type="EMBL" id="BAABFX010000005">
    <property type="protein sequence ID" value="GAA4386941.1"/>
    <property type="molecule type" value="Genomic_DNA"/>
</dbReference>
<gene>
    <name evidence="3" type="ORF">GCM10023153_00970</name>
</gene>
<dbReference type="InterPro" id="IPR036291">
    <property type="entry name" value="NAD(P)-bd_dom_sf"/>
</dbReference>
<dbReference type="InterPro" id="IPR020904">
    <property type="entry name" value="Sc_DH/Rdtase_CS"/>
</dbReference>
<organism evidence="3 4">
    <name type="scientific">Ornithinibacter aureus</name>
    <dbReference type="NCBI Taxonomy" id="622664"/>
    <lineage>
        <taxon>Bacteria</taxon>
        <taxon>Bacillati</taxon>
        <taxon>Actinomycetota</taxon>
        <taxon>Actinomycetes</taxon>
        <taxon>Micrococcales</taxon>
        <taxon>Intrasporangiaceae</taxon>
        <taxon>Ornithinibacter</taxon>
    </lineage>
</organism>
<protein>
    <submittedName>
        <fullName evidence="3">3-oxoacyl-ACP reductase</fullName>
    </submittedName>
</protein>
<evidence type="ECO:0000313" key="4">
    <source>
        <dbReference type="Proteomes" id="UP001500390"/>
    </source>
</evidence>
<name>A0ABP8J8X8_9MICO</name>
<feature type="domain" description="Ketoreductase" evidence="2">
    <location>
        <begin position="208"/>
        <end position="386"/>
    </location>
</feature>
<dbReference type="SMART" id="SM00822">
    <property type="entry name" value="PKS_KR"/>
    <property type="match status" value="1"/>
</dbReference>
<dbReference type="PRINTS" id="PR00081">
    <property type="entry name" value="GDHRDH"/>
</dbReference>
<keyword evidence="4" id="KW-1185">Reference proteome</keyword>
<evidence type="ECO:0000259" key="2">
    <source>
        <dbReference type="SMART" id="SM00822"/>
    </source>
</evidence>
<dbReference type="PANTHER" id="PTHR42760">
    <property type="entry name" value="SHORT-CHAIN DEHYDROGENASES/REDUCTASES FAMILY MEMBER"/>
    <property type="match status" value="1"/>
</dbReference>
<reference evidence="4" key="1">
    <citation type="journal article" date="2019" name="Int. J. Syst. Evol. Microbiol.">
        <title>The Global Catalogue of Microorganisms (GCM) 10K type strain sequencing project: providing services to taxonomists for standard genome sequencing and annotation.</title>
        <authorList>
            <consortium name="The Broad Institute Genomics Platform"/>
            <consortium name="The Broad Institute Genome Sequencing Center for Infectious Disease"/>
            <person name="Wu L."/>
            <person name="Ma J."/>
        </authorList>
    </citation>
    <scope>NUCLEOTIDE SEQUENCE [LARGE SCALE GENOMIC DNA]</scope>
    <source>
        <strain evidence="4">JCM 17738</strain>
    </source>
</reference>
<dbReference type="SUPFAM" id="SSF51735">
    <property type="entry name" value="NAD(P)-binding Rossmann-fold domains"/>
    <property type="match status" value="1"/>
</dbReference>
<dbReference type="Proteomes" id="UP001500390">
    <property type="component" value="Unassembled WGS sequence"/>
</dbReference>
<dbReference type="PROSITE" id="PS00061">
    <property type="entry name" value="ADH_SHORT"/>
    <property type="match status" value="1"/>
</dbReference>
<dbReference type="InterPro" id="IPR002347">
    <property type="entry name" value="SDR_fam"/>
</dbReference>
<dbReference type="NCBIfam" id="NF006110">
    <property type="entry name" value="PRK08261.1"/>
    <property type="match status" value="1"/>
</dbReference>
<evidence type="ECO:0000313" key="3">
    <source>
        <dbReference type="EMBL" id="GAA4386941.1"/>
    </source>
</evidence>
<sequence>MGHRDGYTAFVSSGVGKKISTTLGLPQPVALRRHVPGRPLVDGPLLVGGHGTMPALAALRATLDEAGAVVVDEVPEEGRLGGVVVDVSSATAPTDLEALRATLAPALKRLGRCARVVIVGADPASATTAAQRATHRALEGITRSVAKELRAGATANLVLLTPGSEGAALGTVLFLLSARSAYVDGQVFRTGVATSQEPADAATPLAGKVAVVTGAARGIGADIARTLARDGATVVCVDMPSAGASLAKVANSIGGSALQADVTSPDAGARIMNHARTRHGGLDIVVHNAGITRDKLLANTDSERWGSVLAVNLTSILAMNEHFLAKDGLRDGGHLVLVSSIAGIAGNRGQANYAASKAGVIGLVDAYAADKGLRRRGITANAVAPGFIETEMTARIPFATRELGRRLNSLAQGGLPIDVAETIAHFASDAQSGVNGNVVRVCGQSLLGA</sequence>
<dbReference type="InterPro" id="IPR057326">
    <property type="entry name" value="KR_dom"/>
</dbReference>
<dbReference type="Gene3D" id="3.40.50.720">
    <property type="entry name" value="NAD(P)-binding Rossmann-like Domain"/>
    <property type="match status" value="2"/>
</dbReference>
<dbReference type="RefSeq" id="WP_159899477.1">
    <property type="nucleotide sequence ID" value="NZ_BAABFX010000005.1"/>
</dbReference>
<dbReference type="PRINTS" id="PR00080">
    <property type="entry name" value="SDRFAMILY"/>
</dbReference>
<accession>A0ABP8J8X8</accession>
<comment type="similarity">
    <text evidence="1">Belongs to the short-chain dehydrogenases/reductases (SDR) family.</text>
</comment>
<dbReference type="Pfam" id="PF13561">
    <property type="entry name" value="adh_short_C2"/>
    <property type="match status" value="1"/>
</dbReference>
<proteinExistence type="inferred from homology"/>
<evidence type="ECO:0000256" key="1">
    <source>
        <dbReference type="ARBA" id="ARBA00006484"/>
    </source>
</evidence>